<dbReference type="AlphaFoldDB" id="A0A3N4HK78"/>
<dbReference type="EMBL" id="ML119796">
    <property type="protein sequence ID" value="RPA74229.1"/>
    <property type="molecule type" value="Genomic_DNA"/>
</dbReference>
<protein>
    <submittedName>
        <fullName evidence="2">Uncharacterized protein</fullName>
    </submittedName>
</protein>
<keyword evidence="3" id="KW-1185">Reference proteome</keyword>
<evidence type="ECO:0000313" key="3">
    <source>
        <dbReference type="Proteomes" id="UP000275078"/>
    </source>
</evidence>
<feature type="region of interest" description="Disordered" evidence="1">
    <location>
        <begin position="307"/>
        <end position="337"/>
    </location>
</feature>
<organism evidence="2 3">
    <name type="scientific">Ascobolus immersus RN42</name>
    <dbReference type="NCBI Taxonomy" id="1160509"/>
    <lineage>
        <taxon>Eukaryota</taxon>
        <taxon>Fungi</taxon>
        <taxon>Dikarya</taxon>
        <taxon>Ascomycota</taxon>
        <taxon>Pezizomycotina</taxon>
        <taxon>Pezizomycetes</taxon>
        <taxon>Pezizales</taxon>
        <taxon>Ascobolaceae</taxon>
        <taxon>Ascobolus</taxon>
    </lineage>
</organism>
<accession>A0A3N4HK78</accession>
<proteinExistence type="predicted"/>
<gene>
    <name evidence="2" type="ORF">BJ508DRAFT_333258</name>
</gene>
<sequence length="350" mass="38879">MSWINKQSSAIGNPGLVYGSPAEDEKLVACYSNVMRNIFHYLKTAPSVLAGDESNACVYPSILLAPDDPEHGYEFVRRLIGRELGSIGVVDWGITQVFQRLVDAARSRLSLDNPGVTITEIHALSAAALDYAKTPEVCASLTDDILGCFRLPALDDTHAEFVNTSVWRKKFSLALLQIAPELVFPSRPAFSFQTFLLQQGLSVSDWVPAGPGSSADWNASTWFPAFVEAMKGYWAQVRHYHYIGLKDHYRSFYFRELLLIRFDGEIPAEQEWLTKYAIPAMLDIQFRARVVDQNALGGQLVHPQASMADNSLPPAADEEQWNERVNSATPDPDAENVTFYSFGSSASSFN</sequence>
<evidence type="ECO:0000256" key="1">
    <source>
        <dbReference type="SAM" id="MobiDB-lite"/>
    </source>
</evidence>
<evidence type="ECO:0000313" key="2">
    <source>
        <dbReference type="EMBL" id="RPA74229.1"/>
    </source>
</evidence>
<dbReference type="Proteomes" id="UP000275078">
    <property type="component" value="Unassembled WGS sequence"/>
</dbReference>
<name>A0A3N4HK78_ASCIM</name>
<reference evidence="2 3" key="1">
    <citation type="journal article" date="2018" name="Nat. Ecol. Evol.">
        <title>Pezizomycetes genomes reveal the molecular basis of ectomycorrhizal truffle lifestyle.</title>
        <authorList>
            <person name="Murat C."/>
            <person name="Payen T."/>
            <person name="Noel B."/>
            <person name="Kuo A."/>
            <person name="Morin E."/>
            <person name="Chen J."/>
            <person name="Kohler A."/>
            <person name="Krizsan K."/>
            <person name="Balestrini R."/>
            <person name="Da Silva C."/>
            <person name="Montanini B."/>
            <person name="Hainaut M."/>
            <person name="Levati E."/>
            <person name="Barry K.W."/>
            <person name="Belfiori B."/>
            <person name="Cichocki N."/>
            <person name="Clum A."/>
            <person name="Dockter R.B."/>
            <person name="Fauchery L."/>
            <person name="Guy J."/>
            <person name="Iotti M."/>
            <person name="Le Tacon F."/>
            <person name="Lindquist E.A."/>
            <person name="Lipzen A."/>
            <person name="Malagnac F."/>
            <person name="Mello A."/>
            <person name="Molinier V."/>
            <person name="Miyauchi S."/>
            <person name="Poulain J."/>
            <person name="Riccioni C."/>
            <person name="Rubini A."/>
            <person name="Sitrit Y."/>
            <person name="Splivallo R."/>
            <person name="Traeger S."/>
            <person name="Wang M."/>
            <person name="Zifcakova L."/>
            <person name="Wipf D."/>
            <person name="Zambonelli A."/>
            <person name="Paolocci F."/>
            <person name="Nowrousian M."/>
            <person name="Ottonello S."/>
            <person name="Baldrian P."/>
            <person name="Spatafora J.W."/>
            <person name="Henrissat B."/>
            <person name="Nagy L.G."/>
            <person name="Aury J.M."/>
            <person name="Wincker P."/>
            <person name="Grigoriev I.V."/>
            <person name="Bonfante P."/>
            <person name="Martin F.M."/>
        </authorList>
    </citation>
    <scope>NUCLEOTIDE SEQUENCE [LARGE SCALE GENOMIC DNA]</scope>
    <source>
        <strain evidence="2 3">RN42</strain>
    </source>
</reference>